<feature type="compositionally biased region" description="Basic and acidic residues" evidence="1">
    <location>
        <begin position="29"/>
        <end position="41"/>
    </location>
</feature>
<dbReference type="AlphaFoldDB" id="A0AAP9SQV0"/>
<dbReference type="EMBL" id="CP050951">
    <property type="protein sequence ID" value="QJQ11548.1"/>
    <property type="molecule type" value="Genomic_DNA"/>
</dbReference>
<reference evidence="2 3" key="2">
    <citation type="submission" date="2020-04" db="EMBL/GenBank/DDBJ databases">
        <title>Complete genome sequence of Pseudomonas putida strain JQ581.</title>
        <authorList>
            <person name="Mu Y."/>
        </authorList>
    </citation>
    <scope>NUCLEOTIDE SEQUENCE [LARGE SCALE GENOMIC DNA]</scope>
    <source>
        <strain evidence="2 3">JQ581</strain>
    </source>
</reference>
<proteinExistence type="predicted"/>
<accession>A0AAP9SQV0</accession>
<reference evidence="2 3" key="1">
    <citation type="submission" date="2016-04" db="EMBL/GenBank/DDBJ databases">
        <authorList>
            <person name="Qiu J."/>
        </authorList>
    </citation>
    <scope>NUCLEOTIDE SEQUENCE [LARGE SCALE GENOMIC DNA]</scope>
    <source>
        <strain evidence="2 3">JQ581</strain>
    </source>
</reference>
<evidence type="ECO:0000313" key="2">
    <source>
        <dbReference type="EMBL" id="QJQ11548.1"/>
    </source>
</evidence>
<evidence type="ECO:0000256" key="1">
    <source>
        <dbReference type="SAM" id="MobiDB-lite"/>
    </source>
</evidence>
<dbReference type="RefSeq" id="WP_155737808.1">
    <property type="nucleotide sequence ID" value="NZ_CP050951.1"/>
</dbReference>
<sequence>MKRTIVGAILVAITALSLGGCWESEAEIQEKEKDQHSKDFWDMGGPTDRSKSEGFKP</sequence>
<feature type="region of interest" description="Disordered" evidence="1">
    <location>
        <begin position="29"/>
        <end position="57"/>
    </location>
</feature>
<gene>
    <name evidence="2" type="ORF">A3L25_019750</name>
</gene>
<dbReference type="Proteomes" id="UP000076857">
    <property type="component" value="Chromosome"/>
</dbReference>
<evidence type="ECO:0000313" key="3">
    <source>
        <dbReference type="Proteomes" id="UP000076857"/>
    </source>
</evidence>
<organism evidence="2 3">
    <name type="scientific">Pseudomonas putida</name>
    <name type="common">Arthrobacter siderocapsulatus</name>
    <dbReference type="NCBI Taxonomy" id="303"/>
    <lineage>
        <taxon>Bacteria</taxon>
        <taxon>Pseudomonadati</taxon>
        <taxon>Pseudomonadota</taxon>
        <taxon>Gammaproteobacteria</taxon>
        <taxon>Pseudomonadales</taxon>
        <taxon>Pseudomonadaceae</taxon>
        <taxon>Pseudomonas</taxon>
    </lineage>
</organism>
<evidence type="ECO:0008006" key="4">
    <source>
        <dbReference type="Google" id="ProtNLM"/>
    </source>
</evidence>
<feature type="compositionally biased region" description="Basic and acidic residues" evidence="1">
    <location>
        <begin position="48"/>
        <end position="57"/>
    </location>
</feature>
<dbReference type="PROSITE" id="PS51257">
    <property type="entry name" value="PROKAR_LIPOPROTEIN"/>
    <property type="match status" value="1"/>
</dbReference>
<name>A0AAP9SQV0_PSEPU</name>
<protein>
    <recommendedName>
        <fullName evidence="4">Lipoprotein</fullName>
    </recommendedName>
</protein>